<keyword evidence="4" id="KW-0297">G-protein coupled receptor</keyword>
<evidence type="ECO:0000259" key="10">
    <source>
        <dbReference type="PROSITE" id="PS50262"/>
    </source>
</evidence>
<evidence type="ECO:0000256" key="2">
    <source>
        <dbReference type="ARBA" id="ARBA00022692"/>
    </source>
</evidence>
<evidence type="ECO:0000256" key="9">
    <source>
        <dbReference type="SAM" id="Phobius"/>
    </source>
</evidence>
<dbReference type="SUPFAM" id="SSF81321">
    <property type="entry name" value="Family A G protein-coupled receptor-like"/>
    <property type="match status" value="1"/>
</dbReference>
<keyword evidence="7" id="KW-0807">Transducer</keyword>
<feature type="transmembrane region" description="Helical" evidence="9">
    <location>
        <begin position="340"/>
        <end position="363"/>
    </location>
</feature>
<dbReference type="InterPro" id="IPR000276">
    <property type="entry name" value="GPCR_Rhodpsn"/>
</dbReference>
<gene>
    <name evidence="12" type="primary">LOC106807379</name>
</gene>
<reference evidence="12" key="1">
    <citation type="submission" date="2025-08" db="UniProtKB">
        <authorList>
            <consortium name="RefSeq"/>
        </authorList>
    </citation>
    <scope>IDENTIFICATION</scope>
</reference>
<sequence>MQGEEERNEGGISVEDPTKTYLRLILDILSDSHNETIDPTKPILRISLRYVYPLFIFVYSLVCLVGTTGNVLILYTIMKKRLRDPTYLLLGNMAVSDITKCVAVLPISLANLLIKNWIYGSFMCFFLPMLQYFPVHVSMLTYLTIAIERYRLILHPIKSRVPAGLCIIGIWVLAVCLVLPYAIYVKYIDLGFFLGSDFDGVGLCLVNVERNIEEYTRAMFVCLYAVPLAIIAFLYVKVSAEIKVREGPATSVSRVTWSTNVSEGDHRASEDHGSASHPHVQHSLRSDDDDFDSNQERRTQKYLITMVTLFAACWCPLNILTLVTHFVFETDNNAGYFDVTFILFSWIGFLSTCINPFLFASWMMSSESKNRLRGYFRFSNRRRSLPQSRHSDAFSRNGHHRS</sequence>
<keyword evidence="11" id="KW-1185">Reference proteome</keyword>
<evidence type="ECO:0000256" key="7">
    <source>
        <dbReference type="ARBA" id="ARBA00023224"/>
    </source>
</evidence>
<evidence type="ECO:0000256" key="3">
    <source>
        <dbReference type="ARBA" id="ARBA00022989"/>
    </source>
</evidence>
<keyword evidence="2 9" id="KW-0812">Transmembrane</keyword>
<dbReference type="InterPro" id="IPR017452">
    <property type="entry name" value="GPCR_Rhodpsn_7TM"/>
</dbReference>
<feature type="transmembrane region" description="Helical" evidence="9">
    <location>
        <begin position="50"/>
        <end position="75"/>
    </location>
</feature>
<feature type="transmembrane region" description="Helical" evidence="9">
    <location>
        <begin position="163"/>
        <end position="184"/>
    </location>
</feature>
<dbReference type="Pfam" id="PF00001">
    <property type="entry name" value="7tm_1"/>
    <property type="match status" value="1"/>
</dbReference>
<evidence type="ECO:0000256" key="4">
    <source>
        <dbReference type="ARBA" id="ARBA00023040"/>
    </source>
</evidence>
<evidence type="ECO:0000313" key="12">
    <source>
        <dbReference type="RefSeq" id="XP_014665182.1"/>
    </source>
</evidence>
<evidence type="ECO:0000256" key="1">
    <source>
        <dbReference type="ARBA" id="ARBA00004141"/>
    </source>
</evidence>
<protein>
    <submittedName>
        <fullName evidence="12">Prolactin-releasing peptide receptor-like</fullName>
    </submittedName>
</protein>
<feature type="transmembrane region" description="Helical" evidence="9">
    <location>
        <begin position="302"/>
        <end position="328"/>
    </location>
</feature>
<dbReference type="Proteomes" id="UP000695022">
    <property type="component" value="Unplaced"/>
</dbReference>
<evidence type="ECO:0000256" key="6">
    <source>
        <dbReference type="ARBA" id="ARBA00023170"/>
    </source>
</evidence>
<accession>A0ABM1DZ11</accession>
<feature type="transmembrane region" description="Helical" evidence="9">
    <location>
        <begin position="117"/>
        <end position="143"/>
    </location>
</feature>
<feature type="region of interest" description="Disordered" evidence="8">
    <location>
        <begin position="263"/>
        <end position="293"/>
    </location>
</feature>
<feature type="transmembrane region" description="Helical" evidence="9">
    <location>
        <begin position="87"/>
        <end position="111"/>
    </location>
</feature>
<feature type="non-terminal residue" evidence="12">
    <location>
        <position position="402"/>
    </location>
</feature>
<organism evidence="11 12">
    <name type="scientific">Priapulus caudatus</name>
    <name type="common">Priapulid worm</name>
    <dbReference type="NCBI Taxonomy" id="37621"/>
    <lineage>
        <taxon>Eukaryota</taxon>
        <taxon>Metazoa</taxon>
        <taxon>Ecdysozoa</taxon>
        <taxon>Scalidophora</taxon>
        <taxon>Priapulida</taxon>
        <taxon>Priapulimorpha</taxon>
        <taxon>Priapulimorphida</taxon>
        <taxon>Priapulidae</taxon>
        <taxon>Priapulus</taxon>
    </lineage>
</organism>
<evidence type="ECO:0000256" key="8">
    <source>
        <dbReference type="SAM" id="MobiDB-lite"/>
    </source>
</evidence>
<feature type="compositionally biased region" description="Basic and acidic residues" evidence="8">
    <location>
        <begin position="263"/>
        <end position="274"/>
    </location>
</feature>
<evidence type="ECO:0000256" key="5">
    <source>
        <dbReference type="ARBA" id="ARBA00023136"/>
    </source>
</evidence>
<keyword evidence="5 9" id="KW-0472">Membrane</keyword>
<dbReference type="Gene3D" id="1.20.1070.10">
    <property type="entry name" value="Rhodopsin 7-helix transmembrane proteins"/>
    <property type="match status" value="1"/>
</dbReference>
<dbReference type="PANTHER" id="PTHR24238:SF69">
    <property type="entry name" value="G-PROTEIN COUPLED RECEPTOR 165"/>
    <property type="match status" value="1"/>
</dbReference>
<dbReference type="PROSITE" id="PS50262">
    <property type="entry name" value="G_PROTEIN_RECEP_F1_2"/>
    <property type="match status" value="1"/>
</dbReference>
<dbReference type="PRINTS" id="PR00237">
    <property type="entry name" value="GPCRRHODOPSN"/>
</dbReference>
<keyword evidence="6" id="KW-0675">Receptor</keyword>
<feature type="domain" description="G-protein coupled receptors family 1 profile" evidence="10">
    <location>
        <begin position="69"/>
        <end position="359"/>
    </location>
</feature>
<feature type="transmembrane region" description="Helical" evidence="9">
    <location>
        <begin position="215"/>
        <end position="236"/>
    </location>
</feature>
<evidence type="ECO:0000313" key="11">
    <source>
        <dbReference type="Proteomes" id="UP000695022"/>
    </source>
</evidence>
<name>A0ABM1DZ11_PRICU</name>
<dbReference type="GeneID" id="106807379"/>
<dbReference type="RefSeq" id="XP_014665182.1">
    <property type="nucleotide sequence ID" value="XM_014809696.1"/>
</dbReference>
<comment type="subcellular location">
    <subcellularLocation>
        <location evidence="1">Membrane</location>
        <topology evidence="1">Multi-pass membrane protein</topology>
    </subcellularLocation>
</comment>
<dbReference type="PANTHER" id="PTHR24238">
    <property type="entry name" value="G-PROTEIN COUPLED RECEPTOR"/>
    <property type="match status" value="1"/>
</dbReference>
<keyword evidence="3 9" id="KW-1133">Transmembrane helix</keyword>
<proteinExistence type="predicted"/>